<accession>A0ABR2GX91</accession>
<gene>
    <name evidence="1" type="ORF">M9Y10_031721</name>
    <name evidence="2" type="ORF">M9Y10_033174</name>
</gene>
<dbReference type="Proteomes" id="UP001470230">
    <property type="component" value="Unassembled WGS sequence"/>
</dbReference>
<dbReference type="EMBL" id="JAPFFF010000055">
    <property type="protein sequence ID" value="KAK8838545.1"/>
    <property type="molecule type" value="Genomic_DNA"/>
</dbReference>
<sequence>MCFSIIVEKMKEIQNILLDYLDNESESKEELEHFIKILKDQNIVDDKHDFKLLLQLLIKIVNNHQRIRNFISKTEQILEYFKKDIQKYFTNSEIFDIFGNNKIILLFLIEENVFTIDEHIVSQIPNKRYARKDYIEYFGPEIRPFITKEFIKKYWYRNIFLGKDDLFERIKNEVDGDFYEKRREGENDDYLCQLIRFNKIKEFVIFVEQTNLSLESKIKNSIFETNQLLAFNDDISLIEYASFYGSNDIIKYMQMKGVELRSSMWIYAIHSRNAELIKYLEDNQVSPPYCNYETILNGYERILNESIKCHHNEISNYIIDNLIKKEDLQDKIENKYEYNLYRFAFEYSNYCFFPENMKHKNVFFYLCEFDYYTLVRLYLSEVSIDINAKVKPSIL</sequence>
<reference evidence="2 3" key="1">
    <citation type="submission" date="2024-04" db="EMBL/GenBank/DDBJ databases">
        <title>Tritrichomonas musculus Genome.</title>
        <authorList>
            <person name="Alves-Ferreira E."/>
            <person name="Grigg M."/>
            <person name="Lorenzi H."/>
            <person name="Galac M."/>
        </authorList>
    </citation>
    <scope>NUCLEOTIDE SEQUENCE [LARGE SCALE GENOMIC DNA]</scope>
    <source>
        <strain evidence="2 3">EAF2021</strain>
    </source>
</reference>
<evidence type="ECO:0000313" key="3">
    <source>
        <dbReference type="Proteomes" id="UP001470230"/>
    </source>
</evidence>
<protein>
    <recommendedName>
        <fullName evidence="4">DUF3447 domain-containing protein</fullName>
    </recommendedName>
</protein>
<dbReference type="InterPro" id="IPR036770">
    <property type="entry name" value="Ankyrin_rpt-contain_sf"/>
</dbReference>
<dbReference type="SUPFAM" id="SSF48403">
    <property type="entry name" value="Ankyrin repeat"/>
    <property type="match status" value="1"/>
</dbReference>
<organism evidence="2 3">
    <name type="scientific">Tritrichomonas musculus</name>
    <dbReference type="NCBI Taxonomy" id="1915356"/>
    <lineage>
        <taxon>Eukaryota</taxon>
        <taxon>Metamonada</taxon>
        <taxon>Parabasalia</taxon>
        <taxon>Tritrichomonadida</taxon>
        <taxon>Tritrichomonadidae</taxon>
        <taxon>Tritrichomonas</taxon>
    </lineage>
</organism>
<keyword evidence="3" id="KW-1185">Reference proteome</keyword>
<name>A0ABR2GX91_9EUKA</name>
<comment type="caution">
    <text evidence="2">The sequence shown here is derived from an EMBL/GenBank/DDBJ whole genome shotgun (WGS) entry which is preliminary data.</text>
</comment>
<evidence type="ECO:0008006" key="4">
    <source>
        <dbReference type="Google" id="ProtNLM"/>
    </source>
</evidence>
<evidence type="ECO:0000313" key="2">
    <source>
        <dbReference type="EMBL" id="KAK8838545.1"/>
    </source>
</evidence>
<dbReference type="PANTHER" id="PTHR24159:SF5">
    <property type="entry name" value="ANK_REP_REGION DOMAIN-CONTAINING PROTEIN"/>
    <property type="match status" value="1"/>
</dbReference>
<evidence type="ECO:0000313" key="1">
    <source>
        <dbReference type="EMBL" id="KAK8834291.1"/>
    </source>
</evidence>
<dbReference type="EMBL" id="JAPFFF010000438">
    <property type="protein sequence ID" value="KAK8834291.1"/>
    <property type="molecule type" value="Genomic_DNA"/>
</dbReference>
<proteinExistence type="predicted"/>
<dbReference type="PANTHER" id="PTHR24159">
    <property type="match status" value="1"/>
</dbReference>